<name>A0ABN8ZF92_RANTA</name>
<feature type="compositionally biased region" description="Basic residues" evidence="1">
    <location>
        <begin position="44"/>
        <end position="54"/>
    </location>
</feature>
<reference evidence="2" key="1">
    <citation type="submission" date="2023-04" db="EMBL/GenBank/DDBJ databases">
        <authorList>
            <consortium name="ELIXIR-Norway"/>
        </authorList>
    </citation>
    <scope>NUCLEOTIDE SEQUENCE [LARGE SCALE GENOMIC DNA]</scope>
</reference>
<feature type="region of interest" description="Disordered" evidence="1">
    <location>
        <begin position="19"/>
        <end position="61"/>
    </location>
</feature>
<evidence type="ECO:0000256" key="1">
    <source>
        <dbReference type="SAM" id="MobiDB-lite"/>
    </source>
</evidence>
<proteinExistence type="predicted"/>
<dbReference type="Proteomes" id="UP001176941">
    <property type="component" value="Chromosome 3"/>
</dbReference>
<sequence length="139" mass="15435">MSATVKAIRVHRSRRSFLRAELAAPRRPPARRKRLTAPSPARPARLRPSRRSPRGRYGASGVRAVLPPASAALPRLPAAPAPPPPPQHFTQNHVHFFLSPNPSKLFILDLKLPFSIESFCSLSPNPSKLYSILKNSHFQ</sequence>
<gene>
    <name evidence="2" type="ORF">MRATA1EN1_LOCUS19828</name>
</gene>
<organism evidence="2 3">
    <name type="scientific">Rangifer tarandus platyrhynchus</name>
    <name type="common">Svalbard reindeer</name>
    <dbReference type="NCBI Taxonomy" id="3082113"/>
    <lineage>
        <taxon>Eukaryota</taxon>
        <taxon>Metazoa</taxon>
        <taxon>Chordata</taxon>
        <taxon>Craniata</taxon>
        <taxon>Vertebrata</taxon>
        <taxon>Euteleostomi</taxon>
        <taxon>Mammalia</taxon>
        <taxon>Eutheria</taxon>
        <taxon>Laurasiatheria</taxon>
        <taxon>Artiodactyla</taxon>
        <taxon>Ruminantia</taxon>
        <taxon>Pecora</taxon>
        <taxon>Cervidae</taxon>
        <taxon>Odocoileinae</taxon>
        <taxon>Rangifer</taxon>
    </lineage>
</organism>
<dbReference type="EMBL" id="OX459939">
    <property type="protein sequence ID" value="CAI9170866.1"/>
    <property type="molecule type" value="Genomic_DNA"/>
</dbReference>
<keyword evidence="3" id="KW-1185">Reference proteome</keyword>
<protein>
    <submittedName>
        <fullName evidence="2">Uncharacterized protein</fullName>
    </submittedName>
</protein>
<evidence type="ECO:0000313" key="2">
    <source>
        <dbReference type="EMBL" id="CAI9170866.1"/>
    </source>
</evidence>
<evidence type="ECO:0000313" key="3">
    <source>
        <dbReference type="Proteomes" id="UP001176941"/>
    </source>
</evidence>
<accession>A0ABN8ZF92</accession>